<reference evidence="1 2" key="1">
    <citation type="journal article" date="2014" name="Genome Biol. Evol.">
        <title>The secreted proteins of Achlya hypogyna and Thraustotheca clavata identify the ancestral oomycete secretome and reveal gene acquisitions by horizontal gene transfer.</title>
        <authorList>
            <person name="Misner I."/>
            <person name="Blouin N."/>
            <person name="Leonard G."/>
            <person name="Richards T.A."/>
            <person name="Lane C.E."/>
        </authorList>
    </citation>
    <scope>NUCLEOTIDE SEQUENCE [LARGE SCALE GENOMIC DNA]</scope>
    <source>
        <strain evidence="1 2">ATCC 34112</strain>
    </source>
</reference>
<dbReference type="SUPFAM" id="SSF57933">
    <property type="entry name" value="TAZ domain"/>
    <property type="match status" value="1"/>
</dbReference>
<dbReference type="Gene3D" id="1.20.1020.10">
    <property type="entry name" value="TAZ domain"/>
    <property type="match status" value="1"/>
</dbReference>
<dbReference type="AlphaFoldDB" id="A0A1V9ZPC6"/>
<dbReference type="STRING" id="74557.A0A1V9ZPC6"/>
<evidence type="ECO:0000313" key="1">
    <source>
        <dbReference type="EMBL" id="OQR99836.1"/>
    </source>
</evidence>
<keyword evidence="2" id="KW-1185">Reference proteome</keyword>
<dbReference type="OrthoDB" id="62401at2759"/>
<organism evidence="1 2">
    <name type="scientific">Thraustotheca clavata</name>
    <dbReference type="NCBI Taxonomy" id="74557"/>
    <lineage>
        <taxon>Eukaryota</taxon>
        <taxon>Sar</taxon>
        <taxon>Stramenopiles</taxon>
        <taxon>Oomycota</taxon>
        <taxon>Saprolegniomycetes</taxon>
        <taxon>Saprolegniales</taxon>
        <taxon>Achlyaceae</taxon>
        <taxon>Thraustotheca</taxon>
    </lineage>
</organism>
<dbReference type="EMBL" id="JNBS01001780">
    <property type="protein sequence ID" value="OQR99836.1"/>
    <property type="molecule type" value="Genomic_DNA"/>
</dbReference>
<accession>A0A1V9ZPC6</accession>
<dbReference type="InterPro" id="IPR035898">
    <property type="entry name" value="TAZ_dom_sf"/>
</dbReference>
<evidence type="ECO:0000313" key="2">
    <source>
        <dbReference type="Proteomes" id="UP000243217"/>
    </source>
</evidence>
<protein>
    <submittedName>
        <fullName evidence="1">Uncharacterized protein</fullName>
    </submittedName>
</protein>
<comment type="caution">
    <text evidence="1">The sequence shown here is derived from an EMBL/GenBank/DDBJ whole genome shotgun (WGS) entry which is preliminary data.</text>
</comment>
<gene>
    <name evidence="1" type="ORF">THRCLA_21788</name>
</gene>
<proteinExistence type="predicted"/>
<dbReference type="Proteomes" id="UP000243217">
    <property type="component" value="Unassembled WGS sequence"/>
</dbReference>
<sequence>MASPQEEKLRVYNEALLHAASCRVNDCNSHNGRCHKIRVSLSHFKQCYSSRRFTSRIEEIEECKHCSKIFGLLYYHAKTPHSNESCHVHMCDYLRRKMNQQDGHGVVTPTERPWTVERRIAQAEEDRRAVLLLLQNIVRQKYERGEEIEPYYHQFLYHQA</sequence>
<name>A0A1V9ZPC6_9STRA</name>